<organism evidence="2 3">
    <name type="scientific">Candidatus Alectryocaccomicrobium excrementavium</name>
    <dbReference type="NCBI Taxonomy" id="2840668"/>
    <lineage>
        <taxon>Bacteria</taxon>
        <taxon>Bacillati</taxon>
        <taxon>Bacillota</taxon>
        <taxon>Clostridia</taxon>
        <taxon>Candidatus Alectryocaccomicrobium</taxon>
    </lineage>
</organism>
<dbReference type="Proteomes" id="UP000824140">
    <property type="component" value="Unassembled WGS sequence"/>
</dbReference>
<reference evidence="2" key="1">
    <citation type="submission" date="2020-10" db="EMBL/GenBank/DDBJ databases">
        <authorList>
            <person name="Gilroy R."/>
        </authorList>
    </citation>
    <scope>NUCLEOTIDE SEQUENCE</scope>
    <source>
        <strain evidence="2">13766</strain>
    </source>
</reference>
<keyword evidence="1" id="KW-1133">Transmembrane helix</keyword>
<evidence type="ECO:0000256" key="1">
    <source>
        <dbReference type="SAM" id="Phobius"/>
    </source>
</evidence>
<evidence type="ECO:0000313" key="3">
    <source>
        <dbReference type="Proteomes" id="UP000824140"/>
    </source>
</evidence>
<sequence>MQDNVQKQAQLEKSKRWILAGTAAAVIVALLITIAVLDSRLESAAQRSDQILLSITQELQSELVFALRTYNGIYSTGADVENSILPTVRQHLNTATALNNILTNGFGSAYSVFTQDLYNRLEHFYSEYELARSANRSTDSAMEMLDSCMHDIETIVLTRFEADGRVIL</sequence>
<proteinExistence type="predicted"/>
<comment type="caution">
    <text evidence="2">The sequence shown here is derived from an EMBL/GenBank/DDBJ whole genome shotgun (WGS) entry which is preliminary data.</text>
</comment>
<keyword evidence="1" id="KW-0812">Transmembrane</keyword>
<keyword evidence="1" id="KW-0472">Membrane</keyword>
<reference evidence="2" key="2">
    <citation type="journal article" date="2021" name="PeerJ">
        <title>Extensive microbial diversity within the chicken gut microbiome revealed by metagenomics and culture.</title>
        <authorList>
            <person name="Gilroy R."/>
            <person name="Ravi A."/>
            <person name="Getino M."/>
            <person name="Pursley I."/>
            <person name="Horton D.L."/>
            <person name="Alikhan N.F."/>
            <person name="Baker D."/>
            <person name="Gharbi K."/>
            <person name="Hall N."/>
            <person name="Watson M."/>
            <person name="Adriaenssens E.M."/>
            <person name="Foster-Nyarko E."/>
            <person name="Jarju S."/>
            <person name="Secka A."/>
            <person name="Antonio M."/>
            <person name="Oren A."/>
            <person name="Chaudhuri R.R."/>
            <person name="La Ragione R."/>
            <person name="Hildebrand F."/>
            <person name="Pallen M.J."/>
        </authorList>
    </citation>
    <scope>NUCLEOTIDE SEQUENCE</scope>
    <source>
        <strain evidence="2">13766</strain>
    </source>
</reference>
<gene>
    <name evidence="2" type="ORF">IAA84_09535</name>
</gene>
<name>A0A9D1G0U8_9FIRM</name>
<evidence type="ECO:0000313" key="2">
    <source>
        <dbReference type="EMBL" id="HIS93243.1"/>
    </source>
</evidence>
<protein>
    <submittedName>
        <fullName evidence="2">Uncharacterized protein</fullName>
    </submittedName>
</protein>
<dbReference type="EMBL" id="DVJN01000188">
    <property type="protein sequence ID" value="HIS93243.1"/>
    <property type="molecule type" value="Genomic_DNA"/>
</dbReference>
<feature type="transmembrane region" description="Helical" evidence="1">
    <location>
        <begin position="17"/>
        <end position="37"/>
    </location>
</feature>
<dbReference type="AlphaFoldDB" id="A0A9D1G0U8"/>
<accession>A0A9D1G0U8</accession>